<dbReference type="Proteomes" id="UP000231019">
    <property type="component" value="Unassembled WGS sequence"/>
</dbReference>
<proteinExistence type="predicted"/>
<sequence length="861" mass="98173">MLYSFSAFTDRSLPSPGRKAESLLWMVRQGLPVPNGACLLPEACERFIQSQGWESLLEAFWQGELPFSELEKRFETAPLPGPLKTALSTFLESHPNQHWAVRSSGLLEDLEGASFAGLYLTRLNIRGQSELEDAIKACWLSQYHERVQHYIQRQNLDPRQVQMGVVLQAMIPAEKSGVLFSVNPLKGRDTEMLIEAVYGLGEALVGGEVTPSQYGYDWSSKTATERRIGEQSRQLLAIPEAPFTTWQELSTEQSQTSVLSPAELEKLVALALQVQSTCGYPVDIEWVFAQNQFWLVQTRPITRLHYQEIAGEWTTADFKDGGVSSSVCTPFMWSLYDYIWEITMPAYLRKTHLLAQESESALWGDMFFGRPYWNVGAVKAGLKALPGFVEREFDTDLGIEVSYEGQGYTTPTTPKTIWHGLKVLSALGKSFQARLQFCESFAPKQRQKLESLNSTQVKDWDDSQFFSFYADVLQTDYFQSESAYFYLIFDNSNVTTLFKDALKPYRERINYLNLISGLREVSHLKQNLALWDLGRKIKADPGALAYWQETPIAEIHTAWQSQAPQPLMAEITAFIQEFGYHSTRELDLLVPRYNEDPSFVFESLKHLLPLDQAQDPRVLNQRQHEAYLLERERLLQGIPFWKRKKIQAQLDQLRSFLWWREELRDLSSRMYERIRHFTVELAQRLHRAGQIASQEDVFFCPLFQLLDFLNGKLSQADFSALIQRNRLYYDSFRNFTNPNEIGSRYTGEEQAQSTGSLLKGVPCSPGEVTARARVIVDIYDADRLEKGDILITRFTDPGWTPAFSQIAGVATETGGLLSHAAVISREYGIPAILAIPGLTQRVKDGQRIRLDGNRGELELLD</sequence>
<dbReference type="Pfam" id="PF01326">
    <property type="entry name" value="PPDK_N"/>
    <property type="match status" value="1"/>
</dbReference>
<dbReference type="Gene3D" id="3.30.470.20">
    <property type="entry name" value="ATP-grasp fold, B domain"/>
    <property type="match status" value="1"/>
</dbReference>
<dbReference type="InterPro" id="IPR002192">
    <property type="entry name" value="PPDK_AMP/ATP-bd"/>
</dbReference>
<dbReference type="Pfam" id="PF00391">
    <property type="entry name" value="PEP-utilizers"/>
    <property type="match status" value="1"/>
</dbReference>
<gene>
    <name evidence="3" type="ORF">COW36_24035</name>
</gene>
<dbReference type="SUPFAM" id="SSF52009">
    <property type="entry name" value="Phosphohistidine domain"/>
    <property type="match status" value="1"/>
</dbReference>
<dbReference type="AlphaFoldDB" id="A0A2M7FWW2"/>
<evidence type="ECO:0000259" key="1">
    <source>
        <dbReference type="Pfam" id="PF00391"/>
    </source>
</evidence>
<dbReference type="PANTHER" id="PTHR43615:SF1">
    <property type="entry name" value="PPDK_N DOMAIN-CONTAINING PROTEIN"/>
    <property type="match status" value="1"/>
</dbReference>
<comment type="caution">
    <text evidence="3">The sequence shown here is derived from an EMBL/GenBank/DDBJ whole genome shotgun (WGS) entry which is preliminary data.</text>
</comment>
<dbReference type="EMBL" id="PFFQ01000066">
    <property type="protein sequence ID" value="PIW13741.1"/>
    <property type="molecule type" value="Genomic_DNA"/>
</dbReference>
<dbReference type="GO" id="GO:0005524">
    <property type="term" value="F:ATP binding"/>
    <property type="evidence" value="ECO:0007669"/>
    <property type="project" value="InterPro"/>
</dbReference>
<evidence type="ECO:0000259" key="2">
    <source>
        <dbReference type="Pfam" id="PF01326"/>
    </source>
</evidence>
<organism evidence="3 4">
    <name type="scientific">bacterium (Candidatus Blackallbacteria) CG17_big_fil_post_rev_8_21_14_2_50_48_46</name>
    <dbReference type="NCBI Taxonomy" id="2014261"/>
    <lineage>
        <taxon>Bacteria</taxon>
        <taxon>Candidatus Blackallbacteria</taxon>
    </lineage>
</organism>
<protein>
    <recommendedName>
        <fullName evidence="5">Phosphoenolpyruvate synthase</fullName>
    </recommendedName>
</protein>
<dbReference type="Gene3D" id="3.30.1490.20">
    <property type="entry name" value="ATP-grasp fold, A domain"/>
    <property type="match status" value="1"/>
</dbReference>
<reference evidence="3 4" key="1">
    <citation type="submission" date="2017-09" db="EMBL/GenBank/DDBJ databases">
        <title>Depth-based differentiation of microbial function through sediment-hosted aquifers and enrichment of novel symbionts in the deep terrestrial subsurface.</title>
        <authorList>
            <person name="Probst A.J."/>
            <person name="Ladd B."/>
            <person name="Jarett J.K."/>
            <person name="Geller-Mcgrath D.E."/>
            <person name="Sieber C.M."/>
            <person name="Emerson J.B."/>
            <person name="Anantharaman K."/>
            <person name="Thomas B.C."/>
            <person name="Malmstrom R."/>
            <person name="Stieglmeier M."/>
            <person name="Klingl A."/>
            <person name="Woyke T."/>
            <person name="Ryan C.M."/>
            <person name="Banfield J.F."/>
        </authorList>
    </citation>
    <scope>NUCLEOTIDE SEQUENCE [LARGE SCALE GENOMIC DNA]</scope>
    <source>
        <strain evidence="3">CG17_big_fil_post_rev_8_21_14_2_50_48_46</strain>
    </source>
</reference>
<dbReference type="GO" id="GO:0016301">
    <property type="term" value="F:kinase activity"/>
    <property type="evidence" value="ECO:0007669"/>
    <property type="project" value="InterPro"/>
</dbReference>
<evidence type="ECO:0000313" key="3">
    <source>
        <dbReference type="EMBL" id="PIW13741.1"/>
    </source>
</evidence>
<feature type="domain" description="Pyruvate phosphate dikinase AMP/ATP-binding" evidence="2">
    <location>
        <begin position="17"/>
        <end position="306"/>
    </location>
</feature>
<evidence type="ECO:0000313" key="4">
    <source>
        <dbReference type="Proteomes" id="UP000231019"/>
    </source>
</evidence>
<dbReference type="InterPro" id="IPR051549">
    <property type="entry name" value="PEP_Utilizing_Enz"/>
</dbReference>
<dbReference type="InterPro" id="IPR008279">
    <property type="entry name" value="PEP-util_enz_mobile_dom"/>
</dbReference>
<feature type="domain" description="PEP-utilising enzyme mobile" evidence="1">
    <location>
        <begin position="785"/>
        <end position="855"/>
    </location>
</feature>
<dbReference type="InterPro" id="IPR013815">
    <property type="entry name" value="ATP_grasp_subdomain_1"/>
</dbReference>
<name>A0A2M7FWW2_9BACT</name>
<dbReference type="Gene3D" id="3.50.30.10">
    <property type="entry name" value="Phosphohistidine domain"/>
    <property type="match status" value="1"/>
</dbReference>
<dbReference type="SUPFAM" id="SSF56059">
    <property type="entry name" value="Glutathione synthetase ATP-binding domain-like"/>
    <property type="match status" value="1"/>
</dbReference>
<evidence type="ECO:0008006" key="5">
    <source>
        <dbReference type="Google" id="ProtNLM"/>
    </source>
</evidence>
<dbReference type="PANTHER" id="PTHR43615">
    <property type="entry name" value="PHOSPHOENOLPYRUVATE SYNTHASE-RELATED"/>
    <property type="match status" value="1"/>
</dbReference>
<accession>A0A2M7FWW2</accession>
<dbReference type="InterPro" id="IPR036637">
    <property type="entry name" value="Phosphohistidine_dom_sf"/>
</dbReference>